<gene>
    <name evidence="1" type="ORF">GEV33_011172</name>
</gene>
<keyword evidence="2" id="KW-1185">Reference proteome</keyword>
<sequence length="104" mass="11324">MGEERRAERASLRGSVVKLSVPTWFFSWAGIVHVNYCSVEGLIISSLSRRCSDDALMPLNALGAGAVQKKQAINSVIPIPRWGNVVVTCKDPGRKKMVAERGKA</sequence>
<reference evidence="1" key="2">
    <citation type="submission" date="2021-08" db="EMBL/GenBank/DDBJ databases">
        <authorList>
            <person name="Eriksson T."/>
        </authorList>
    </citation>
    <scope>NUCLEOTIDE SEQUENCE</scope>
    <source>
        <strain evidence="1">Stoneville</strain>
        <tissue evidence="1">Whole head</tissue>
    </source>
</reference>
<organism evidence="1 2">
    <name type="scientific">Tenebrio molitor</name>
    <name type="common">Yellow mealworm beetle</name>
    <dbReference type="NCBI Taxonomy" id="7067"/>
    <lineage>
        <taxon>Eukaryota</taxon>
        <taxon>Metazoa</taxon>
        <taxon>Ecdysozoa</taxon>
        <taxon>Arthropoda</taxon>
        <taxon>Hexapoda</taxon>
        <taxon>Insecta</taxon>
        <taxon>Pterygota</taxon>
        <taxon>Neoptera</taxon>
        <taxon>Endopterygota</taxon>
        <taxon>Coleoptera</taxon>
        <taxon>Polyphaga</taxon>
        <taxon>Cucujiformia</taxon>
        <taxon>Tenebrionidae</taxon>
        <taxon>Tenebrio</taxon>
    </lineage>
</organism>
<reference evidence="1" key="1">
    <citation type="journal article" date="2020" name="J Insects Food Feed">
        <title>The yellow mealworm (Tenebrio molitor) genome: a resource for the emerging insects as food and feed industry.</title>
        <authorList>
            <person name="Eriksson T."/>
            <person name="Andere A."/>
            <person name="Kelstrup H."/>
            <person name="Emery V."/>
            <person name="Picard C."/>
        </authorList>
    </citation>
    <scope>NUCLEOTIDE SEQUENCE</scope>
    <source>
        <strain evidence="1">Stoneville</strain>
        <tissue evidence="1">Whole head</tissue>
    </source>
</reference>
<evidence type="ECO:0000313" key="1">
    <source>
        <dbReference type="EMBL" id="KAH0811619.1"/>
    </source>
</evidence>
<dbReference type="EMBL" id="JABDTM020026690">
    <property type="protein sequence ID" value="KAH0811619.1"/>
    <property type="molecule type" value="Genomic_DNA"/>
</dbReference>
<evidence type="ECO:0000313" key="2">
    <source>
        <dbReference type="Proteomes" id="UP000719412"/>
    </source>
</evidence>
<comment type="caution">
    <text evidence="1">The sequence shown here is derived from an EMBL/GenBank/DDBJ whole genome shotgun (WGS) entry which is preliminary data.</text>
</comment>
<protein>
    <submittedName>
        <fullName evidence="1">Uncharacterized protein</fullName>
    </submittedName>
</protein>
<dbReference type="Proteomes" id="UP000719412">
    <property type="component" value="Unassembled WGS sequence"/>
</dbReference>
<dbReference type="AlphaFoldDB" id="A0A8J6HB98"/>
<name>A0A8J6HB98_TENMO</name>
<proteinExistence type="predicted"/>
<accession>A0A8J6HB98</accession>